<dbReference type="InterPro" id="IPR038417">
    <property type="entry name" value="Alpga-gal_N_sf"/>
</dbReference>
<dbReference type="InterPro" id="IPR002252">
    <property type="entry name" value="Glyco_hydro_36"/>
</dbReference>
<dbReference type="EC" id="3.2.1.22" evidence="1"/>
<dbReference type="Gene3D" id="2.70.98.60">
    <property type="entry name" value="alpha-galactosidase from lactobacil brevis"/>
    <property type="match status" value="1"/>
</dbReference>
<keyword evidence="2" id="KW-1185">Reference proteome</keyword>
<sequence>MVDNNHVGNAVVPDANGRFSWGNGVVSMVFDTAGDEPVRLSGLSGRGMDAAGVDAAPQRDPRPIVEVLAANTGSHDNRLALIATVAGSKLRFTGAVASVVPAPGEAGAAGSAPAGTYRLEITQFAPYDQLQPSGRPMESSDPGAARKLAEAAAVAVDGAGTGGGASAASGAAGDGSRVGTPADGLTVVSVFEAYPGVSAVRAYTILRSPRPFPVEAVTSLNLTLPLDASGATVESSRLYWGDSAWAVENDWHCANLRDTAVRDRNLVINPGESSSRFALSSASTWSTGVHQPAGIIEASGAGAGVAAFSVMWQIEHNGAWEWEVGENDPGLHIAAFGPEYQDHHWDTALGEGNDFTSVPVSFSVAAGDWQWAVAEMTLQRRALRRAKAAELGREAEFEHTQGLVVYNDYMNTLFGDPRLGKELPLIEGAAKVGADVFCIDAGWYDSTDDGWWDMVGEWEPSTNRFGDAGLAGLAQTIRDHGMGLGLWLEPEVIGVKSPLAATLPDEAFFTRHGVRVCDSGRYLLDFRSPAAREHVTRTVGRLISEFGAVFFKFDYNTVPGTGTDRDVESVGGGLLAHCRAYLDWLDDLRRRHPDVMIENCGSGAMRADYAQLSRLDLQSTSDQCDPLIYAAIAAGAGLTILPEQQGNWGYAQQEMDDETAVLTLATGVLGRLYLSGFINRMDESRLGLVRDAIALQRRVLAEQERLVPWWPAGLPDFNGDWLVSGLRPEPVAQVTGAVGAAGSVGSGNDGAPDAAVSYLTVWRRGGESFVDVALPESAAIRQIFPEPANASHAPNTAVWSVERLDSSVVRIHAAETGQPSARIFAVEMAE</sequence>
<dbReference type="InterPro" id="IPR017853">
    <property type="entry name" value="GH"/>
</dbReference>
<dbReference type="GO" id="GO:0016052">
    <property type="term" value="P:carbohydrate catabolic process"/>
    <property type="evidence" value="ECO:0007669"/>
    <property type="project" value="InterPro"/>
</dbReference>
<name>A0A087DDM7_9BIFI</name>
<dbReference type="GO" id="GO:0004557">
    <property type="term" value="F:alpha-galactosidase activity"/>
    <property type="evidence" value="ECO:0007669"/>
    <property type="project" value="UniProtKB-EC"/>
</dbReference>
<dbReference type="Proteomes" id="UP000029033">
    <property type="component" value="Unassembled WGS sequence"/>
</dbReference>
<accession>A0A087DDM7</accession>
<reference evidence="1 2" key="1">
    <citation type="submission" date="2014-03" db="EMBL/GenBank/DDBJ databases">
        <title>Genomics of Bifidobacteria.</title>
        <authorList>
            <person name="Ventura M."/>
            <person name="Milani C."/>
            <person name="Lugli G.A."/>
        </authorList>
    </citation>
    <scope>NUCLEOTIDE SEQUENCE [LARGE SCALE GENOMIC DNA]</scope>
    <source>
        <strain evidence="1 2">LMG 21589</strain>
    </source>
</reference>
<evidence type="ECO:0000313" key="1">
    <source>
        <dbReference type="EMBL" id="KFI93627.1"/>
    </source>
</evidence>
<keyword evidence="1" id="KW-0326">Glycosidase</keyword>
<organism evidence="1 2">
    <name type="scientific">Bifidobacterium scardovii</name>
    <dbReference type="NCBI Taxonomy" id="158787"/>
    <lineage>
        <taxon>Bacteria</taxon>
        <taxon>Bacillati</taxon>
        <taxon>Actinomycetota</taxon>
        <taxon>Actinomycetes</taxon>
        <taxon>Bifidobacteriales</taxon>
        <taxon>Bifidobacteriaceae</taxon>
        <taxon>Bifidobacterium</taxon>
    </lineage>
</organism>
<keyword evidence="1" id="KW-0378">Hydrolase</keyword>
<dbReference type="EMBL" id="JGZO01000012">
    <property type="protein sequence ID" value="KFI93627.1"/>
    <property type="molecule type" value="Genomic_DNA"/>
</dbReference>
<dbReference type="CDD" id="cd14791">
    <property type="entry name" value="GH36"/>
    <property type="match status" value="1"/>
</dbReference>
<dbReference type="Gene3D" id="3.20.20.70">
    <property type="entry name" value="Aldolase class I"/>
    <property type="match status" value="1"/>
</dbReference>
<comment type="caution">
    <text evidence="1">The sequence shown here is derived from an EMBL/GenBank/DDBJ whole genome shotgun (WGS) entry which is preliminary data.</text>
</comment>
<dbReference type="SUPFAM" id="SSF51445">
    <property type="entry name" value="(Trans)glycosidases"/>
    <property type="match status" value="1"/>
</dbReference>
<dbReference type="AlphaFoldDB" id="A0A087DDM7"/>
<dbReference type="PRINTS" id="PR00743">
    <property type="entry name" value="GLHYDRLASE36"/>
</dbReference>
<protein>
    <submittedName>
        <fullName evidence="1">Alpha-galactosidase</fullName>
        <ecNumber evidence="1">3.2.1.22</ecNumber>
    </submittedName>
</protein>
<dbReference type="STRING" id="158787.BSCA_0115"/>
<evidence type="ECO:0000313" key="2">
    <source>
        <dbReference type="Proteomes" id="UP000029033"/>
    </source>
</evidence>
<dbReference type="Pfam" id="PF02065">
    <property type="entry name" value="Melibiase"/>
    <property type="match status" value="1"/>
</dbReference>
<dbReference type="InterPro" id="IPR013785">
    <property type="entry name" value="Aldolase_TIM"/>
</dbReference>
<dbReference type="eggNOG" id="COG3345">
    <property type="taxonomic scope" value="Bacteria"/>
</dbReference>
<proteinExistence type="predicted"/>
<gene>
    <name evidence="1" type="ORF">BSCA_0115</name>
</gene>